<dbReference type="AlphaFoldDB" id="A0A1I6MV96"/>
<dbReference type="EMBL" id="FOZM01000002">
    <property type="protein sequence ID" value="SFS19547.1"/>
    <property type="molecule type" value="Genomic_DNA"/>
</dbReference>
<dbReference type="GO" id="GO:0000030">
    <property type="term" value="F:mannosyltransferase activity"/>
    <property type="evidence" value="ECO:0007669"/>
    <property type="project" value="TreeGrafter"/>
</dbReference>
<dbReference type="InterPro" id="IPR029044">
    <property type="entry name" value="Nucleotide-diphossugar_trans"/>
</dbReference>
<dbReference type="InterPro" id="IPR007577">
    <property type="entry name" value="GlycoTrfase_DXD_sugar-bd_CS"/>
</dbReference>
<dbReference type="PANTHER" id="PTHR32385:SF15">
    <property type="entry name" value="INOSITOL PHOSPHOCERAMIDE MANNOSYLTRANSFERASE 1"/>
    <property type="match status" value="1"/>
</dbReference>
<evidence type="ECO:0000313" key="3">
    <source>
        <dbReference type="Proteomes" id="UP000198926"/>
    </source>
</evidence>
<dbReference type="GO" id="GO:0016020">
    <property type="term" value="C:membrane"/>
    <property type="evidence" value="ECO:0007669"/>
    <property type="project" value="GOC"/>
</dbReference>
<accession>A0A1I6MV96</accession>
<evidence type="ECO:0000256" key="1">
    <source>
        <dbReference type="ARBA" id="ARBA00022679"/>
    </source>
</evidence>
<gene>
    <name evidence="2" type="ORF">SAMN05444714_2235</name>
</gene>
<dbReference type="OrthoDB" id="277808at2"/>
<dbReference type="GO" id="GO:0051999">
    <property type="term" value="P:mannosyl-inositol phosphorylceramide biosynthetic process"/>
    <property type="evidence" value="ECO:0007669"/>
    <property type="project" value="TreeGrafter"/>
</dbReference>
<sequence length="502" mass="56560">MTAIPKRLGHIWIGPKPAPVNWMNTWPEKHPDWEYTVYDNDFLTGFPFRLRKQINEYFWRGLYAGVQDMMRYEILYRFGGFMADADAICLHPVDELLDQKRAYTVYDRPETDKFRGVCPILACEPGNPFVGKIIETLASVPPEALRKAEVSTGNRFLMSKIREWQPNEDDLKIWPTHYFVPWQKSDPDAYYDGPDKVYAEQKWATSMYSYNREDGPSDVTFSAAEVESNRNRVLEQLAGGSRRPLSPLRDLDEPKLDDVGRYADRVKAVLASDDGKADLARLNTAVVASLKASGFKNQPVHGLHFYRHMQNTSLIGSKLRTRSDAIRARLLGWLAQAKDALVIGYDAGHLPLVAMHLNPDLRICAIDSGKWRRDKDRNPPATQVYVPAAANWLNARFPEAVSASVGMEAEHLTNMSQDAANHRRFDLLLMPASDVTSLSVLKAALPLLKEDAVVVTASAQHLTGATQATRFLMQDLACCPIEQHDYGTHNGSMSAFRPIAVR</sequence>
<dbReference type="Pfam" id="PF04488">
    <property type="entry name" value="Gly_transf_sug"/>
    <property type="match status" value="1"/>
</dbReference>
<dbReference type="Proteomes" id="UP000198926">
    <property type="component" value="Unassembled WGS sequence"/>
</dbReference>
<reference evidence="2 3" key="1">
    <citation type="submission" date="2016-10" db="EMBL/GenBank/DDBJ databases">
        <authorList>
            <person name="de Groot N.N."/>
        </authorList>
    </citation>
    <scope>NUCLEOTIDE SEQUENCE [LARGE SCALE GENOMIC DNA]</scope>
    <source>
        <strain evidence="2 3">DSM 29433</strain>
    </source>
</reference>
<organism evidence="2 3">
    <name type="scientific">Yoonia litorea</name>
    <dbReference type="NCBI Taxonomy" id="1123755"/>
    <lineage>
        <taxon>Bacteria</taxon>
        <taxon>Pseudomonadati</taxon>
        <taxon>Pseudomonadota</taxon>
        <taxon>Alphaproteobacteria</taxon>
        <taxon>Rhodobacterales</taxon>
        <taxon>Paracoccaceae</taxon>
        <taxon>Yoonia</taxon>
    </lineage>
</organism>
<keyword evidence="1 2" id="KW-0808">Transferase</keyword>
<protein>
    <submittedName>
        <fullName evidence="2">Glycosyltransferase sugar-binding region containing DXD motif-containing protein</fullName>
    </submittedName>
</protein>
<dbReference type="STRING" id="1123755.SAMN05444714_2235"/>
<dbReference type="InterPro" id="IPR051706">
    <property type="entry name" value="Glycosyltransferase_domain"/>
</dbReference>
<dbReference type="SUPFAM" id="SSF53448">
    <property type="entry name" value="Nucleotide-diphospho-sugar transferases"/>
    <property type="match status" value="1"/>
</dbReference>
<proteinExistence type="predicted"/>
<name>A0A1I6MV96_9RHOB</name>
<dbReference type="PANTHER" id="PTHR32385">
    <property type="entry name" value="MANNOSYL PHOSPHORYLINOSITOL CERAMIDE SYNTHASE"/>
    <property type="match status" value="1"/>
</dbReference>
<dbReference type="Gene3D" id="3.90.550.20">
    <property type="match status" value="1"/>
</dbReference>
<evidence type="ECO:0000313" key="2">
    <source>
        <dbReference type="EMBL" id="SFS19547.1"/>
    </source>
</evidence>
<keyword evidence="3" id="KW-1185">Reference proteome</keyword>
<dbReference type="RefSeq" id="WP_090208320.1">
    <property type="nucleotide sequence ID" value="NZ_FOZM01000002.1"/>
</dbReference>